<gene>
    <name evidence="2" type="ORF">BCR42DRAFT_492810</name>
</gene>
<dbReference type="OrthoDB" id="2156793at2759"/>
<comment type="caution">
    <text evidence="2">The sequence shown here is derived from an EMBL/GenBank/DDBJ whole genome shotgun (WGS) entry which is preliminary data.</text>
</comment>
<feature type="compositionally biased region" description="Low complexity" evidence="1">
    <location>
        <begin position="192"/>
        <end position="214"/>
    </location>
</feature>
<evidence type="ECO:0000313" key="2">
    <source>
        <dbReference type="EMBL" id="ORZ14183.1"/>
    </source>
</evidence>
<accession>A0A1X2ID06</accession>
<dbReference type="AlphaFoldDB" id="A0A1X2ID06"/>
<sequence length="326" mass="36996">MEVFNFLVRVKDTFTNDEFTIILHQLSTKRFSVPVSQVCQQMRASFRNPARLHLRTEFECMLDKSLADPKYEMTVTRVAENFGILRQGQIQLPRSEFFHFVECFAFDQAGMTDAMVMTNLEKLKKRIAPLLRDRLDAIMEHQQHNPSDLLDTDDGIDMFANDGMEDDGNVGMAGIHHQPPLGALSRRTTALPPTTTSSSQQPYITSPSSSSSSSNQLDPGMVELIQQAYGALHNNQTLCQHFMGILDFDQMNGIAFTDSIISIHEWILTVDPSLWDPLFAVLERMQTYQESTANQFELQDGAMPRRILGDEIEQGRVQHLFSNLSM</sequence>
<dbReference type="EMBL" id="MCGE01000015">
    <property type="protein sequence ID" value="ORZ14183.1"/>
    <property type="molecule type" value="Genomic_DNA"/>
</dbReference>
<protein>
    <submittedName>
        <fullName evidence="2">Uncharacterized protein</fullName>
    </submittedName>
</protein>
<proteinExistence type="predicted"/>
<dbReference type="Proteomes" id="UP000193560">
    <property type="component" value="Unassembled WGS sequence"/>
</dbReference>
<name>A0A1X2ID06_9FUNG</name>
<feature type="region of interest" description="Disordered" evidence="1">
    <location>
        <begin position="183"/>
        <end position="217"/>
    </location>
</feature>
<organism evidence="2 3">
    <name type="scientific">Absidia repens</name>
    <dbReference type="NCBI Taxonomy" id="90262"/>
    <lineage>
        <taxon>Eukaryota</taxon>
        <taxon>Fungi</taxon>
        <taxon>Fungi incertae sedis</taxon>
        <taxon>Mucoromycota</taxon>
        <taxon>Mucoromycotina</taxon>
        <taxon>Mucoromycetes</taxon>
        <taxon>Mucorales</taxon>
        <taxon>Cunninghamellaceae</taxon>
        <taxon>Absidia</taxon>
    </lineage>
</organism>
<keyword evidence="3" id="KW-1185">Reference proteome</keyword>
<evidence type="ECO:0000256" key="1">
    <source>
        <dbReference type="SAM" id="MobiDB-lite"/>
    </source>
</evidence>
<evidence type="ECO:0000313" key="3">
    <source>
        <dbReference type="Proteomes" id="UP000193560"/>
    </source>
</evidence>
<reference evidence="2 3" key="1">
    <citation type="submission" date="2016-07" db="EMBL/GenBank/DDBJ databases">
        <title>Pervasive Adenine N6-methylation of Active Genes in Fungi.</title>
        <authorList>
            <consortium name="DOE Joint Genome Institute"/>
            <person name="Mondo S.J."/>
            <person name="Dannebaum R.O."/>
            <person name="Kuo R.C."/>
            <person name="Labutti K."/>
            <person name="Haridas S."/>
            <person name="Kuo A."/>
            <person name="Salamov A."/>
            <person name="Ahrendt S.R."/>
            <person name="Lipzen A."/>
            <person name="Sullivan W."/>
            <person name="Andreopoulos W.B."/>
            <person name="Clum A."/>
            <person name="Lindquist E."/>
            <person name="Daum C."/>
            <person name="Ramamoorthy G.K."/>
            <person name="Gryganskyi A."/>
            <person name="Culley D."/>
            <person name="Magnuson J.K."/>
            <person name="James T.Y."/>
            <person name="O'Malley M.A."/>
            <person name="Stajich J.E."/>
            <person name="Spatafora J.W."/>
            <person name="Visel A."/>
            <person name="Grigoriev I.V."/>
        </authorList>
    </citation>
    <scope>NUCLEOTIDE SEQUENCE [LARGE SCALE GENOMIC DNA]</scope>
    <source>
        <strain evidence="2 3">NRRL 1336</strain>
    </source>
</reference>